<evidence type="ECO:0000256" key="5">
    <source>
        <dbReference type="SAM" id="MobiDB-lite"/>
    </source>
</evidence>
<feature type="transmembrane region" description="Helical" evidence="6">
    <location>
        <begin position="43"/>
        <end position="61"/>
    </location>
</feature>
<reference evidence="8 9" key="1">
    <citation type="journal article" date="2019" name="Commun. Biol.">
        <title>The bagworm genome reveals a unique fibroin gene that provides high tensile strength.</title>
        <authorList>
            <person name="Kono N."/>
            <person name="Nakamura H."/>
            <person name="Ohtoshi R."/>
            <person name="Tomita M."/>
            <person name="Numata K."/>
            <person name="Arakawa K."/>
        </authorList>
    </citation>
    <scope>NUCLEOTIDE SEQUENCE [LARGE SCALE GENOMIC DNA]</scope>
</reference>
<feature type="transmembrane region" description="Helical" evidence="6">
    <location>
        <begin position="6"/>
        <end position="31"/>
    </location>
</feature>
<dbReference type="InterPro" id="IPR036259">
    <property type="entry name" value="MFS_trans_sf"/>
</dbReference>
<dbReference type="InterPro" id="IPR005828">
    <property type="entry name" value="MFS_sugar_transport-like"/>
</dbReference>
<dbReference type="Proteomes" id="UP000299102">
    <property type="component" value="Unassembled WGS sequence"/>
</dbReference>
<evidence type="ECO:0000259" key="7">
    <source>
        <dbReference type="PROSITE" id="PS50850"/>
    </source>
</evidence>
<keyword evidence="4 6" id="KW-0472">Membrane</keyword>
<feature type="transmembrane region" description="Helical" evidence="6">
    <location>
        <begin position="482"/>
        <end position="504"/>
    </location>
</feature>
<name>A0A4C1UFP4_EUMVA</name>
<keyword evidence="9" id="KW-1185">Reference proteome</keyword>
<feature type="transmembrane region" description="Helical" evidence="6">
    <location>
        <begin position="414"/>
        <end position="433"/>
    </location>
</feature>
<evidence type="ECO:0000256" key="1">
    <source>
        <dbReference type="ARBA" id="ARBA00004141"/>
    </source>
</evidence>
<dbReference type="PANTHER" id="PTHR48021:SF33">
    <property type="entry name" value="AT22075P-RELATED"/>
    <property type="match status" value="1"/>
</dbReference>
<dbReference type="InterPro" id="IPR050549">
    <property type="entry name" value="MFS_Trehalose_Transporter"/>
</dbReference>
<sequence>MICSDAWALTFARAFIGFGSGGAFVVCPLYVKEISEDSIRGMTGTFIIFSQTVGNLLIFILGDFLQFMSVLGVCLAIPILHFLIVLKMPETPSYLIKRGKNQEAAQVLGWLRSLPPDHRTIIEEVDKLVVEQTTCEPKFSPRLLCKCYNYRTQIYNKRGTDIQILIRNIFFSFSSFRSPNHSKNPINFERLAKLIRYSREIYLNITDTQQHSYVATRNSNKELTSHSTSLTFDAPRRHPRRGGERQNKTNICPATAANWRRCRSRCRALTAPAGSNQFDRWRSSSPAQCSRHCRPTVTSASRLLMGVEDADKTAMKAFWVALIVNLTREFCGCIAVLVYASHIFDEAGKLNSSITLSPNKQSMMLATVQIVGSFVACQLVDRAGRKPLLCITSVVAGFSMCLLGIWFYLQQVGIFLPGWVPIMALCVCIFADASGLQPLPFVIMTEMFNFQLRGTVATLIMAISLGTDFALLKLFAPLNSWIGYYSTFWLFSIICLSNVFYLIFCVPETKMRSLEDIYADLENRKKKKNDDSSKPRVQVVDLVQTGGPTTDLLDTVSAGDDGVDGRGRCSHIVRASAITKR</sequence>
<evidence type="ECO:0000256" key="4">
    <source>
        <dbReference type="ARBA" id="ARBA00023136"/>
    </source>
</evidence>
<dbReference type="InterPro" id="IPR020846">
    <property type="entry name" value="MFS_dom"/>
</dbReference>
<dbReference type="AlphaFoldDB" id="A0A4C1UFP4"/>
<dbReference type="Pfam" id="PF00083">
    <property type="entry name" value="Sugar_tr"/>
    <property type="match status" value="2"/>
</dbReference>
<dbReference type="Gene3D" id="1.20.1250.20">
    <property type="entry name" value="MFS general substrate transporter like domains"/>
    <property type="match status" value="2"/>
</dbReference>
<feature type="transmembrane region" description="Helical" evidence="6">
    <location>
        <begin position="318"/>
        <end position="342"/>
    </location>
</feature>
<proteinExistence type="predicted"/>
<evidence type="ECO:0000313" key="8">
    <source>
        <dbReference type="EMBL" id="GBP24937.1"/>
    </source>
</evidence>
<evidence type="ECO:0000256" key="6">
    <source>
        <dbReference type="SAM" id="Phobius"/>
    </source>
</evidence>
<dbReference type="PROSITE" id="PS00217">
    <property type="entry name" value="SUGAR_TRANSPORT_2"/>
    <property type="match status" value="1"/>
</dbReference>
<protein>
    <submittedName>
        <fullName evidence="8">Facilitated trehalose transporter Tret1</fullName>
    </submittedName>
</protein>
<comment type="subcellular location">
    <subcellularLocation>
        <location evidence="1">Membrane</location>
        <topology evidence="1">Multi-pass membrane protein</topology>
    </subcellularLocation>
</comment>
<feature type="domain" description="Major facilitator superfamily (MFS) profile" evidence="7">
    <location>
        <begin position="1"/>
        <end position="510"/>
    </location>
</feature>
<evidence type="ECO:0000256" key="3">
    <source>
        <dbReference type="ARBA" id="ARBA00022989"/>
    </source>
</evidence>
<dbReference type="GO" id="GO:0016020">
    <property type="term" value="C:membrane"/>
    <property type="evidence" value="ECO:0007669"/>
    <property type="project" value="UniProtKB-SubCell"/>
</dbReference>
<feature type="transmembrane region" description="Helical" evidence="6">
    <location>
        <begin position="454"/>
        <end position="476"/>
    </location>
</feature>
<accession>A0A4C1UFP4</accession>
<dbReference type="STRING" id="151549.A0A4C1UFP4"/>
<dbReference type="SUPFAM" id="SSF103473">
    <property type="entry name" value="MFS general substrate transporter"/>
    <property type="match status" value="1"/>
</dbReference>
<dbReference type="OrthoDB" id="6612291at2759"/>
<keyword evidence="3 6" id="KW-1133">Transmembrane helix</keyword>
<feature type="transmembrane region" description="Helical" evidence="6">
    <location>
        <begin position="67"/>
        <end position="86"/>
    </location>
</feature>
<feature type="region of interest" description="Disordered" evidence="5">
    <location>
        <begin position="225"/>
        <end position="248"/>
    </location>
</feature>
<feature type="transmembrane region" description="Helical" evidence="6">
    <location>
        <begin position="362"/>
        <end position="380"/>
    </location>
</feature>
<dbReference type="InterPro" id="IPR005829">
    <property type="entry name" value="Sugar_transporter_CS"/>
</dbReference>
<dbReference type="PROSITE" id="PS50850">
    <property type="entry name" value="MFS"/>
    <property type="match status" value="1"/>
</dbReference>
<gene>
    <name evidence="8" type="primary">Tret1</name>
    <name evidence="8" type="ORF">EVAR_12604_1</name>
</gene>
<dbReference type="PANTHER" id="PTHR48021">
    <property type="match status" value="1"/>
</dbReference>
<evidence type="ECO:0000313" key="9">
    <source>
        <dbReference type="Proteomes" id="UP000299102"/>
    </source>
</evidence>
<dbReference type="GO" id="GO:0022857">
    <property type="term" value="F:transmembrane transporter activity"/>
    <property type="evidence" value="ECO:0007669"/>
    <property type="project" value="InterPro"/>
</dbReference>
<evidence type="ECO:0000256" key="2">
    <source>
        <dbReference type="ARBA" id="ARBA00022692"/>
    </source>
</evidence>
<comment type="caution">
    <text evidence="8">The sequence shown here is derived from an EMBL/GenBank/DDBJ whole genome shotgun (WGS) entry which is preliminary data.</text>
</comment>
<dbReference type="EMBL" id="BGZK01000167">
    <property type="protein sequence ID" value="GBP24937.1"/>
    <property type="molecule type" value="Genomic_DNA"/>
</dbReference>
<organism evidence="8 9">
    <name type="scientific">Eumeta variegata</name>
    <name type="common">Bagworm moth</name>
    <name type="synonym">Eumeta japonica</name>
    <dbReference type="NCBI Taxonomy" id="151549"/>
    <lineage>
        <taxon>Eukaryota</taxon>
        <taxon>Metazoa</taxon>
        <taxon>Ecdysozoa</taxon>
        <taxon>Arthropoda</taxon>
        <taxon>Hexapoda</taxon>
        <taxon>Insecta</taxon>
        <taxon>Pterygota</taxon>
        <taxon>Neoptera</taxon>
        <taxon>Endopterygota</taxon>
        <taxon>Lepidoptera</taxon>
        <taxon>Glossata</taxon>
        <taxon>Ditrysia</taxon>
        <taxon>Tineoidea</taxon>
        <taxon>Psychidae</taxon>
        <taxon>Oiketicinae</taxon>
        <taxon>Eumeta</taxon>
    </lineage>
</organism>
<feature type="transmembrane region" description="Helical" evidence="6">
    <location>
        <begin position="387"/>
        <end position="408"/>
    </location>
</feature>
<keyword evidence="2 6" id="KW-0812">Transmembrane</keyword>